<feature type="compositionally biased region" description="Basic and acidic residues" evidence="1">
    <location>
        <begin position="228"/>
        <end position="247"/>
    </location>
</feature>
<feature type="compositionally biased region" description="Basic residues" evidence="1">
    <location>
        <begin position="155"/>
        <end position="166"/>
    </location>
</feature>
<accession>A0A7J6MTI9</accession>
<name>A0A7J6MTI9_PERCH</name>
<comment type="caution">
    <text evidence="2">The sequence shown here is derived from an EMBL/GenBank/DDBJ whole genome shotgun (WGS) entry which is preliminary data.</text>
</comment>
<feature type="region of interest" description="Disordered" evidence="1">
    <location>
        <begin position="1"/>
        <end position="262"/>
    </location>
</feature>
<dbReference type="AlphaFoldDB" id="A0A7J6MTI9"/>
<feature type="compositionally biased region" description="Acidic residues" evidence="1">
    <location>
        <begin position="170"/>
        <end position="200"/>
    </location>
</feature>
<evidence type="ECO:0000313" key="2">
    <source>
        <dbReference type="EMBL" id="KAF4674540.1"/>
    </source>
</evidence>
<feature type="compositionally biased region" description="Low complexity" evidence="1">
    <location>
        <begin position="117"/>
        <end position="135"/>
    </location>
</feature>
<feature type="compositionally biased region" description="Acidic residues" evidence="1">
    <location>
        <begin position="36"/>
        <end position="46"/>
    </location>
</feature>
<keyword evidence="3" id="KW-1185">Reference proteome</keyword>
<sequence>MLSSAAAVAANQGLTNGDDSGLLLGSHKRRRINIESDSEDDSDSDDDKPIGVSNTALNSTTASPQPDAADEEVSSGVTTPTPPTNNIIKDESITPGKGAPTNPIDSTSTTPAAAVKSPSSTPMAASSSSPAADQTSTDEDDDDDGSSEDSDQPIMRRRRAAQRKVLKYTEDEESEGEDEDEDASDDESDDDEEEERESDDGSYSNDATTPARSAKARRRTRPKSASVKSEERGKKKAKGEGKVKREASATTPVAKKKVNRSEKEQLVSEVLCRWWYAMPPWPPANVDYVKELTKQGFRVVDLQDWEEEDDVDSQGRGKVYALSQFPGLYRAYDRRLIDVRPNEGKPSYNNLMRLSTDKLKALLREGIKNQLAELRAQPTFKRPGNGDQELEAELVVRGKRLGLKDGR</sequence>
<feature type="compositionally biased region" description="Acidic residues" evidence="1">
    <location>
        <begin position="136"/>
        <end position="151"/>
    </location>
</feature>
<reference evidence="2 3" key="1">
    <citation type="submission" date="2020-04" db="EMBL/GenBank/DDBJ databases">
        <title>Perkinsus chesapeaki whole genome sequence.</title>
        <authorList>
            <person name="Bogema D.R."/>
        </authorList>
    </citation>
    <scope>NUCLEOTIDE SEQUENCE [LARGE SCALE GENOMIC DNA]</scope>
    <source>
        <strain evidence="2">ATCC PRA-425</strain>
    </source>
</reference>
<evidence type="ECO:0000313" key="3">
    <source>
        <dbReference type="Proteomes" id="UP000591131"/>
    </source>
</evidence>
<evidence type="ECO:0000256" key="1">
    <source>
        <dbReference type="SAM" id="MobiDB-lite"/>
    </source>
</evidence>
<dbReference type="EMBL" id="JAAPAO010000061">
    <property type="protein sequence ID" value="KAF4674540.1"/>
    <property type="molecule type" value="Genomic_DNA"/>
</dbReference>
<proteinExistence type="predicted"/>
<dbReference type="Proteomes" id="UP000591131">
    <property type="component" value="Unassembled WGS sequence"/>
</dbReference>
<feature type="compositionally biased region" description="Polar residues" evidence="1">
    <location>
        <begin position="52"/>
        <end position="64"/>
    </location>
</feature>
<gene>
    <name evidence="2" type="ORF">FOL47_009066</name>
</gene>
<protein>
    <submittedName>
        <fullName evidence="2">Uncharacterized protein</fullName>
    </submittedName>
</protein>
<organism evidence="2 3">
    <name type="scientific">Perkinsus chesapeaki</name>
    <name type="common">Clam parasite</name>
    <name type="synonym">Perkinsus andrewsi</name>
    <dbReference type="NCBI Taxonomy" id="330153"/>
    <lineage>
        <taxon>Eukaryota</taxon>
        <taxon>Sar</taxon>
        <taxon>Alveolata</taxon>
        <taxon>Perkinsozoa</taxon>
        <taxon>Perkinsea</taxon>
        <taxon>Perkinsida</taxon>
        <taxon>Perkinsidae</taxon>
        <taxon>Perkinsus</taxon>
    </lineage>
</organism>
<dbReference type="OrthoDB" id="74703at2759"/>